<sequence length="569" mass="63243">MKQTVDSFKQRQAGTLTVLQNLHAFLEQGESFGVEIDANLIAKLAGAIRDVEGGKLRVALIGGFSEGKTAIAAAWLEKLDKSTMNISAEESSNAVRVYDAGPDCELIDTPGLFGFKEQADLTTGAVEKYKALTRKYVSEAHIVMYVMDPTNPIKNSHAEDINWLFRELNLLPRTVFVLSRFDAVADVEDDDEYSHHFDIKKANVISRLSDEIKLTESEADALAIVAVAANPFDLGVEHWLTDLVQFRKLSRIPLLQRATSEKVSSAGGVAGIVDETRRSIVRDILHRQLPVVVANDEKIAAEVERLSEVGVQLERQLATVEQRIKDARSGVRSFVMSYFTDLIMQVGSQSMQTFPEFFERKIGAEGIVLNTTLEEAFETHLSAARLEVGKMTVGFVAEVDHFNATMRTYGKQGLDYAVKSGFINNKSILATRDGVVSIAKMAGLDIGKMLKFNPWGAINLAKGINGALAGIGLIMEVYDTYDRIRQENAFKEAIQTMKRNLETQRAELIELINDASFEDRFFPQMAELKQDVNNIKISVAAGKEKRKVFQNWRKHGEAVNAEFRMLVNG</sequence>
<reference evidence="4 5" key="1">
    <citation type="submission" date="2017-03" db="EMBL/GenBank/DDBJ databases">
        <title>Genome analysis of strain PAMC 26510.</title>
        <authorList>
            <person name="Oh H.-M."/>
            <person name="Yang J.-A."/>
        </authorList>
    </citation>
    <scope>NUCLEOTIDE SEQUENCE [LARGE SCALE GENOMIC DNA]</scope>
    <source>
        <strain evidence="4 5">PAMC 26510</strain>
    </source>
</reference>
<dbReference type="SUPFAM" id="SSF52540">
    <property type="entry name" value="P-loop containing nucleoside triphosphate hydrolases"/>
    <property type="match status" value="1"/>
</dbReference>
<protein>
    <recommendedName>
        <fullName evidence="6">Labile enterotoxin output A</fullName>
    </recommendedName>
</protein>
<evidence type="ECO:0000313" key="4">
    <source>
        <dbReference type="EMBL" id="OTP80253.1"/>
    </source>
</evidence>
<dbReference type="InterPro" id="IPR006073">
    <property type="entry name" value="GTP-bd"/>
</dbReference>
<comment type="caution">
    <text evidence="4">The sequence shown here is derived from an EMBL/GenBank/DDBJ whole genome shotgun (WGS) entry which is preliminary data.</text>
</comment>
<name>A0A2C9XVH2_CABSO</name>
<dbReference type="RefSeq" id="WP_086380497.1">
    <property type="nucleotide sequence ID" value="NZ_NBTY01000007.1"/>
</dbReference>
<dbReference type="EMBL" id="NBTY01000007">
    <property type="protein sequence ID" value="OTP80253.1"/>
    <property type="molecule type" value="Genomic_DNA"/>
</dbReference>
<organism evidence="4 5">
    <name type="scientific">Caballeronia sordidicola</name>
    <name type="common">Burkholderia sordidicola</name>
    <dbReference type="NCBI Taxonomy" id="196367"/>
    <lineage>
        <taxon>Bacteria</taxon>
        <taxon>Pseudomonadati</taxon>
        <taxon>Pseudomonadota</taxon>
        <taxon>Betaproteobacteria</taxon>
        <taxon>Burkholderiales</taxon>
        <taxon>Burkholderiaceae</taxon>
        <taxon>Caballeronia</taxon>
    </lineage>
</organism>
<feature type="domain" description="Dynamin-like helical" evidence="3">
    <location>
        <begin position="214"/>
        <end position="547"/>
    </location>
</feature>
<dbReference type="AlphaFoldDB" id="A0A2C9XVH2"/>
<proteinExistence type="predicted"/>
<gene>
    <name evidence="4" type="ORF">PAMC26510_03090</name>
</gene>
<evidence type="ECO:0000256" key="1">
    <source>
        <dbReference type="SAM" id="Coils"/>
    </source>
</evidence>
<keyword evidence="1" id="KW-0175">Coiled coil</keyword>
<dbReference type="InterPro" id="IPR040576">
    <property type="entry name" value="DLP_helical"/>
</dbReference>
<dbReference type="GO" id="GO:0005525">
    <property type="term" value="F:GTP binding"/>
    <property type="evidence" value="ECO:0007669"/>
    <property type="project" value="InterPro"/>
</dbReference>
<feature type="coiled-coil region" evidence="1">
    <location>
        <begin position="487"/>
        <end position="518"/>
    </location>
</feature>
<evidence type="ECO:0008006" key="6">
    <source>
        <dbReference type="Google" id="ProtNLM"/>
    </source>
</evidence>
<dbReference type="Pfam" id="PF01926">
    <property type="entry name" value="MMR_HSR1"/>
    <property type="match status" value="1"/>
</dbReference>
<evidence type="ECO:0000313" key="5">
    <source>
        <dbReference type="Proteomes" id="UP000194546"/>
    </source>
</evidence>
<dbReference type="InterPro" id="IPR049678">
    <property type="entry name" value="LeoA-like"/>
</dbReference>
<dbReference type="Pfam" id="PF18709">
    <property type="entry name" value="DLP_helical"/>
    <property type="match status" value="1"/>
</dbReference>
<feature type="domain" description="G" evidence="2">
    <location>
        <begin position="57"/>
        <end position="161"/>
    </location>
</feature>
<evidence type="ECO:0000259" key="3">
    <source>
        <dbReference type="Pfam" id="PF18709"/>
    </source>
</evidence>
<dbReference type="Gene3D" id="3.40.50.300">
    <property type="entry name" value="P-loop containing nucleotide triphosphate hydrolases"/>
    <property type="match status" value="1"/>
</dbReference>
<dbReference type="NCBIfam" id="NF041922">
    <property type="entry name" value="DLP_LeoA_gen"/>
    <property type="match status" value="1"/>
</dbReference>
<dbReference type="Proteomes" id="UP000194546">
    <property type="component" value="Unassembled WGS sequence"/>
</dbReference>
<accession>A0A2C9XVH2</accession>
<dbReference type="CDD" id="cd00882">
    <property type="entry name" value="Ras_like_GTPase"/>
    <property type="match status" value="1"/>
</dbReference>
<dbReference type="InterPro" id="IPR027417">
    <property type="entry name" value="P-loop_NTPase"/>
</dbReference>
<evidence type="ECO:0000259" key="2">
    <source>
        <dbReference type="Pfam" id="PF01926"/>
    </source>
</evidence>